<dbReference type="AlphaFoldDB" id="A0A482W6V2"/>
<protein>
    <submittedName>
        <fullName evidence="1">Uncharacterized protein</fullName>
    </submittedName>
</protein>
<gene>
    <name evidence="1" type="ORF">BDFB_001153</name>
</gene>
<keyword evidence="2" id="KW-1185">Reference proteome</keyword>
<feature type="non-terminal residue" evidence="1">
    <location>
        <position position="1"/>
    </location>
</feature>
<accession>A0A482W6V2</accession>
<organism evidence="1 2">
    <name type="scientific">Asbolus verrucosus</name>
    <name type="common">Desert ironclad beetle</name>
    <dbReference type="NCBI Taxonomy" id="1661398"/>
    <lineage>
        <taxon>Eukaryota</taxon>
        <taxon>Metazoa</taxon>
        <taxon>Ecdysozoa</taxon>
        <taxon>Arthropoda</taxon>
        <taxon>Hexapoda</taxon>
        <taxon>Insecta</taxon>
        <taxon>Pterygota</taxon>
        <taxon>Neoptera</taxon>
        <taxon>Endopterygota</taxon>
        <taxon>Coleoptera</taxon>
        <taxon>Polyphaga</taxon>
        <taxon>Cucujiformia</taxon>
        <taxon>Tenebrionidae</taxon>
        <taxon>Pimeliinae</taxon>
        <taxon>Asbolus</taxon>
    </lineage>
</organism>
<name>A0A482W6V2_ASBVE</name>
<proteinExistence type="predicted"/>
<dbReference type="Proteomes" id="UP000292052">
    <property type="component" value="Unassembled WGS sequence"/>
</dbReference>
<dbReference type="EMBL" id="QDEB01021730">
    <property type="protein sequence ID" value="RZC40921.1"/>
    <property type="molecule type" value="Genomic_DNA"/>
</dbReference>
<evidence type="ECO:0000313" key="1">
    <source>
        <dbReference type="EMBL" id="RZC40921.1"/>
    </source>
</evidence>
<feature type="non-terminal residue" evidence="1">
    <location>
        <position position="76"/>
    </location>
</feature>
<comment type="caution">
    <text evidence="1">The sequence shown here is derived from an EMBL/GenBank/DDBJ whole genome shotgun (WGS) entry which is preliminary data.</text>
</comment>
<sequence length="76" mass="9033">SSFDRRHGVKQEFQATWYAAGCRFEDKKLGITDEITTSKDNDQRPDERIIRFRWKNVVAGRSKNARHFFKRMVGEI</sequence>
<evidence type="ECO:0000313" key="2">
    <source>
        <dbReference type="Proteomes" id="UP000292052"/>
    </source>
</evidence>
<reference evidence="1 2" key="1">
    <citation type="submission" date="2017-03" db="EMBL/GenBank/DDBJ databases">
        <title>Genome of the blue death feigning beetle - Asbolus verrucosus.</title>
        <authorList>
            <person name="Rider S.D."/>
        </authorList>
    </citation>
    <scope>NUCLEOTIDE SEQUENCE [LARGE SCALE GENOMIC DNA]</scope>
    <source>
        <strain evidence="1">Butters</strain>
        <tissue evidence="1">Head and leg muscle</tissue>
    </source>
</reference>